<organism evidence="2 3">
    <name type="scientific">Fragilariopsis cylindrus CCMP1102</name>
    <dbReference type="NCBI Taxonomy" id="635003"/>
    <lineage>
        <taxon>Eukaryota</taxon>
        <taxon>Sar</taxon>
        <taxon>Stramenopiles</taxon>
        <taxon>Ochrophyta</taxon>
        <taxon>Bacillariophyta</taxon>
        <taxon>Bacillariophyceae</taxon>
        <taxon>Bacillariophycidae</taxon>
        <taxon>Bacillariales</taxon>
        <taxon>Bacillariaceae</taxon>
        <taxon>Fragilariopsis</taxon>
    </lineage>
</organism>
<feature type="compositionally biased region" description="Low complexity" evidence="1">
    <location>
        <begin position="126"/>
        <end position="146"/>
    </location>
</feature>
<sequence>MSAPARITEAEACEDGNCNDLPYANTTAFAPPIPPPSPPMVEVTSPSNLREGYTFDALHNGQIFSVIVPSGGVKSGQTFQVPFVPNNNNNNVVQVEEVEAVAVPYDDQFNNSSSDETTPMLPPVPTSSSQQQYQHQQQHTSSNNNNNNCVFIPTDNVPLGVWSTELCDCCAEGCCHASCCNATFFPFILMGQVLTRMKLSWCGNTSIGHEYKRSTCYWILLTLGYIGIRMSLRSCPVDYTVIIQDILDDDDITEYIKKTLKKTSEHCFKDNSDTLTKTVTTIWFFLTMCVLIKLRRKVRKAYQIRQSCPCEDVIVSVVCSCCTVSQLARQTADYHQNRAYCCTDTGLAEGVVEFDQQHACYNHPNPNHHGNVDGQQQHIV</sequence>
<dbReference type="InParanoid" id="A0A1E7EP02"/>
<dbReference type="InterPro" id="IPR006461">
    <property type="entry name" value="PLAC_motif_containing"/>
</dbReference>
<name>A0A1E7EP02_9STRA</name>
<keyword evidence="3" id="KW-1185">Reference proteome</keyword>
<evidence type="ECO:0000313" key="2">
    <source>
        <dbReference type="EMBL" id="OEU07584.1"/>
    </source>
</evidence>
<feature type="compositionally biased region" description="Polar residues" evidence="1">
    <location>
        <begin position="108"/>
        <end position="117"/>
    </location>
</feature>
<protein>
    <recommendedName>
        <fullName evidence="4">PLAC8-domain-containing protein</fullName>
    </recommendedName>
</protein>
<dbReference type="EMBL" id="KV784385">
    <property type="protein sequence ID" value="OEU07584.1"/>
    <property type="molecule type" value="Genomic_DNA"/>
</dbReference>
<reference evidence="2 3" key="1">
    <citation type="submission" date="2016-09" db="EMBL/GenBank/DDBJ databases">
        <title>Extensive genetic diversity and differential bi-allelic expression allows diatom success in the polar Southern Ocean.</title>
        <authorList>
            <consortium name="DOE Joint Genome Institute"/>
            <person name="Mock T."/>
            <person name="Otillar R.P."/>
            <person name="Strauss J."/>
            <person name="Dupont C."/>
            <person name="Frickenhaus S."/>
            <person name="Maumus F."/>
            <person name="Mcmullan M."/>
            <person name="Sanges R."/>
            <person name="Schmutz J."/>
            <person name="Toseland A."/>
            <person name="Valas R."/>
            <person name="Veluchamy A."/>
            <person name="Ward B.J."/>
            <person name="Allen A."/>
            <person name="Barry K."/>
            <person name="Falciatore A."/>
            <person name="Ferrante M."/>
            <person name="Fortunato A.E."/>
            <person name="Gloeckner G."/>
            <person name="Gruber A."/>
            <person name="Hipkin R."/>
            <person name="Janech M."/>
            <person name="Kroth P."/>
            <person name="Leese F."/>
            <person name="Lindquist E."/>
            <person name="Lyon B.R."/>
            <person name="Martin J."/>
            <person name="Mayer C."/>
            <person name="Parker M."/>
            <person name="Quesneville H."/>
            <person name="Raymond J."/>
            <person name="Uhlig C."/>
            <person name="Valentin K.U."/>
            <person name="Worden A.Z."/>
            <person name="Armbrust E.V."/>
            <person name="Bowler C."/>
            <person name="Green B."/>
            <person name="Moulton V."/>
            <person name="Van Oosterhout C."/>
            <person name="Grigoriev I."/>
        </authorList>
    </citation>
    <scope>NUCLEOTIDE SEQUENCE [LARGE SCALE GENOMIC DNA]</scope>
    <source>
        <strain evidence="2 3">CCMP1102</strain>
    </source>
</reference>
<dbReference type="AlphaFoldDB" id="A0A1E7EP02"/>
<evidence type="ECO:0000313" key="3">
    <source>
        <dbReference type="Proteomes" id="UP000095751"/>
    </source>
</evidence>
<proteinExistence type="predicted"/>
<dbReference type="OrthoDB" id="44178at2759"/>
<dbReference type="NCBIfam" id="TIGR01571">
    <property type="entry name" value="A_thal_Cys_rich"/>
    <property type="match status" value="1"/>
</dbReference>
<gene>
    <name evidence="2" type="ORF">FRACYDRAFT_251005</name>
</gene>
<dbReference type="Proteomes" id="UP000095751">
    <property type="component" value="Unassembled WGS sequence"/>
</dbReference>
<feature type="region of interest" description="Disordered" evidence="1">
    <location>
        <begin position="107"/>
        <end position="146"/>
    </location>
</feature>
<accession>A0A1E7EP02</accession>
<dbReference type="KEGG" id="fcy:FRACYDRAFT_251005"/>
<evidence type="ECO:0008006" key="4">
    <source>
        <dbReference type="Google" id="ProtNLM"/>
    </source>
</evidence>
<evidence type="ECO:0000256" key="1">
    <source>
        <dbReference type="SAM" id="MobiDB-lite"/>
    </source>
</evidence>
<dbReference type="Pfam" id="PF04749">
    <property type="entry name" value="PLAC8"/>
    <property type="match status" value="1"/>
</dbReference>